<evidence type="ECO:0000313" key="9">
    <source>
        <dbReference type="RefSeq" id="XP_014670752.1"/>
    </source>
</evidence>
<dbReference type="InterPro" id="IPR035994">
    <property type="entry name" value="Nucleoside_phosphorylase_sf"/>
</dbReference>
<dbReference type="InterPro" id="IPR000408">
    <property type="entry name" value="Reg_chr_condens"/>
</dbReference>
<evidence type="ECO:0000313" key="3">
    <source>
        <dbReference type="Proteomes" id="UP000695022"/>
    </source>
</evidence>
<dbReference type="RefSeq" id="XP_014670747.1">
    <property type="nucleotide sequence ID" value="XM_014815261.1"/>
</dbReference>
<dbReference type="GeneID" id="106811582"/>
<protein>
    <submittedName>
        <fullName evidence="4 5">Uncharacterized protein LOC106811582 isoform X1</fullName>
    </submittedName>
</protein>
<evidence type="ECO:0000259" key="2">
    <source>
        <dbReference type="Pfam" id="PF22979"/>
    </source>
</evidence>
<evidence type="ECO:0000313" key="10">
    <source>
        <dbReference type="RefSeq" id="XP_014670753.1"/>
    </source>
</evidence>
<gene>
    <name evidence="4 5 6 7 8 9 10" type="primary">LOC106811582</name>
</gene>
<accession>A0ABM1EEX8</accession>
<dbReference type="PANTHER" id="PTHR47705">
    <property type="entry name" value="AGAP000321-PA"/>
    <property type="match status" value="1"/>
</dbReference>
<evidence type="ECO:0000313" key="4">
    <source>
        <dbReference type="RefSeq" id="XP_014670745.1"/>
    </source>
</evidence>
<dbReference type="InterPro" id="IPR055121">
    <property type="entry name" value="HTH_69"/>
</dbReference>
<dbReference type="RefSeq" id="XP_014670748.1">
    <property type="nucleotide sequence ID" value="XM_014815262.1"/>
</dbReference>
<dbReference type="Proteomes" id="UP000695022">
    <property type="component" value="Unplaced"/>
</dbReference>
<keyword evidence="3" id="KW-1185">Reference proteome</keyword>
<sequence length="627" mass="70224">MEEPASEDKIILTPIKKGQKSTTLVMERTKKLADTSKVLHVGGGAHHGIVINRDVTKDSGSVEVAPHDLQLQFKVFLQDTAKHETLLTQEQRILRFWYVPDMSEAEQMIDTHEFFKELIRPDEFPKDYVGFIKKIMKMMQQRYVKIRKIECEMTQLEDLVEPPPNSPIDGLDQVETMVFTRAPPEGTPPPEPISDPAEDGTGGTASGNDLKVIGEVHMAMPLTEQRLLDLIEEAYPNAIHLTDIERALYGTDEKYRELLSILQDRNVIRQLDNESWIRVVTYDADIQVVTNMPKVAAEEQPTVAIITARYCEKVAVDAMMKNQKTYVKYKTEVGSEANIYTLGEIGHRRVVSTKLPAVGLRRTAMIAAGNMTTRLLGTFQHIEYVFLVGAIGGVPHFTDHRKHLRRGDVVVSVPTKPHTPMYIYCENERPDQAAGCTDWETQTWSPSELRIQMVAEALKLQAETNPIDCRWLRYLSEGLKSVRGQETNFKQPSLSEDKLYMIIGSGEMVEVEHPEVPSTSAAAGDHERHLPAIHLGQIASGSSVFNNDVTRHTFAATAGVVAFDEDFDSVIEATYGSRIDNYAFVKGVADYADGSQGKAWQPYASMVAAAFMKDIVQRLPHAVDTEV</sequence>
<dbReference type="PROSITE" id="PS00626">
    <property type="entry name" value="RCC1_2"/>
    <property type="match status" value="1"/>
</dbReference>
<evidence type="ECO:0000256" key="1">
    <source>
        <dbReference type="SAM" id="MobiDB-lite"/>
    </source>
</evidence>
<proteinExistence type="predicted"/>
<dbReference type="Pfam" id="PF22979">
    <property type="entry name" value="HTH_69"/>
    <property type="match status" value="1"/>
</dbReference>
<feature type="domain" description="Winged helix-turn-helix" evidence="2">
    <location>
        <begin position="221"/>
        <end position="279"/>
    </location>
</feature>
<feature type="region of interest" description="Disordered" evidence="1">
    <location>
        <begin position="180"/>
        <end position="204"/>
    </location>
</feature>
<dbReference type="RefSeq" id="XP_014670745.1">
    <property type="nucleotide sequence ID" value="XM_014815259.1"/>
</dbReference>
<dbReference type="RefSeq" id="XP_014670746.1">
    <property type="nucleotide sequence ID" value="XM_014815260.1"/>
</dbReference>
<dbReference type="RefSeq" id="XP_014670753.1">
    <property type="nucleotide sequence ID" value="XM_014815267.1"/>
</dbReference>
<dbReference type="SUPFAM" id="SSF53167">
    <property type="entry name" value="Purine and uridine phosphorylases"/>
    <property type="match status" value="1"/>
</dbReference>
<organism evidence="3 8">
    <name type="scientific">Priapulus caudatus</name>
    <name type="common">Priapulid worm</name>
    <dbReference type="NCBI Taxonomy" id="37621"/>
    <lineage>
        <taxon>Eukaryota</taxon>
        <taxon>Metazoa</taxon>
        <taxon>Ecdysozoa</taxon>
        <taxon>Scalidophora</taxon>
        <taxon>Priapulida</taxon>
        <taxon>Priapulimorpha</taxon>
        <taxon>Priapulimorphida</taxon>
        <taxon>Priapulidae</taxon>
        <taxon>Priapulus</taxon>
    </lineage>
</organism>
<dbReference type="RefSeq" id="XP_014670749.1">
    <property type="nucleotide sequence ID" value="XM_014815263.1"/>
</dbReference>
<evidence type="ECO:0000313" key="7">
    <source>
        <dbReference type="RefSeq" id="XP_014670748.1"/>
    </source>
</evidence>
<dbReference type="Gene3D" id="3.40.50.1580">
    <property type="entry name" value="Nucleoside phosphorylase domain"/>
    <property type="match status" value="1"/>
</dbReference>
<evidence type="ECO:0000313" key="8">
    <source>
        <dbReference type="RefSeq" id="XP_014670749.1"/>
    </source>
</evidence>
<dbReference type="RefSeq" id="XP_014670752.1">
    <property type="nucleotide sequence ID" value="XM_014815266.1"/>
</dbReference>
<evidence type="ECO:0000313" key="6">
    <source>
        <dbReference type="RefSeq" id="XP_014670747.1"/>
    </source>
</evidence>
<reference evidence="4 5" key="1">
    <citation type="submission" date="2025-05" db="UniProtKB">
        <authorList>
            <consortium name="RefSeq"/>
        </authorList>
    </citation>
    <scope>IDENTIFICATION</scope>
</reference>
<dbReference type="PANTHER" id="PTHR47705:SF1">
    <property type="entry name" value="PNP_UDP_1 DOMAIN-CONTAINING PROTEIN"/>
    <property type="match status" value="1"/>
</dbReference>
<evidence type="ECO:0000313" key="5">
    <source>
        <dbReference type="RefSeq" id="XP_014670746.1"/>
    </source>
</evidence>
<name>A0ABM1EEX8_PRICU</name>